<dbReference type="GO" id="GO:0046872">
    <property type="term" value="F:metal ion binding"/>
    <property type="evidence" value="ECO:0007669"/>
    <property type="project" value="UniProtKB-KW"/>
</dbReference>
<feature type="domain" description="YjeF N-terminal" evidence="11">
    <location>
        <begin position="11"/>
        <end position="244"/>
    </location>
</feature>
<protein>
    <recommendedName>
        <fullName evidence="3 10">NAD(P)H-hydrate epimerase</fullName>
        <ecNumber evidence="3 10">5.1.99.6</ecNumber>
    </recommendedName>
    <alternativeName>
        <fullName evidence="10">NAD(P)HX epimerase</fullName>
    </alternativeName>
</protein>
<feature type="binding site" evidence="10">
    <location>
        <position position="80"/>
    </location>
    <ligand>
        <name>K(+)</name>
        <dbReference type="ChEBI" id="CHEBI:29103"/>
    </ligand>
</feature>
<comment type="catalytic activity">
    <reaction evidence="2 10">
        <text>(6R)-NADPHX = (6S)-NADPHX</text>
        <dbReference type="Rhea" id="RHEA:32227"/>
        <dbReference type="ChEBI" id="CHEBI:64076"/>
        <dbReference type="ChEBI" id="CHEBI:64077"/>
        <dbReference type="EC" id="5.1.99.6"/>
    </reaction>
</comment>
<dbReference type="Pfam" id="PF03853">
    <property type="entry name" value="YjeF_N"/>
    <property type="match status" value="1"/>
</dbReference>
<dbReference type="InterPro" id="IPR004443">
    <property type="entry name" value="YjeF_N_dom"/>
</dbReference>
<accession>A0A1E4SJ82</accession>
<keyword evidence="10" id="KW-0496">Mitochondrion</keyword>
<evidence type="ECO:0000256" key="10">
    <source>
        <dbReference type="HAMAP-Rule" id="MF_03159"/>
    </source>
</evidence>
<feature type="binding site" evidence="10">
    <location>
        <position position="148"/>
    </location>
    <ligand>
        <name>K(+)</name>
        <dbReference type="ChEBI" id="CHEBI:29103"/>
    </ligand>
</feature>
<comment type="caution">
    <text evidence="10">Lacks conserved residue(s) required for the propagation of feature annotation.</text>
</comment>
<evidence type="ECO:0000256" key="4">
    <source>
        <dbReference type="ARBA" id="ARBA00022723"/>
    </source>
</evidence>
<dbReference type="NCBIfam" id="TIGR00197">
    <property type="entry name" value="yjeF_nterm"/>
    <property type="match status" value="1"/>
</dbReference>
<dbReference type="GO" id="GO:0052856">
    <property type="term" value="F:NAD(P)HX epimerase activity"/>
    <property type="evidence" value="ECO:0007669"/>
    <property type="project" value="UniProtKB-UniRule"/>
</dbReference>
<dbReference type="GO" id="GO:0005739">
    <property type="term" value="C:mitochondrion"/>
    <property type="evidence" value="ECO:0007669"/>
    <property type="project" value="UniProtKB-SubCell"/>
</dbReference>
<evidence type="ECO:0000256" key="5">
    <source>
        <dbReference type="ARBA" id="ARBA00022741"/>
    </source>
</evidence>
<feature type="binding site" evidence="10">
    <location>
        <position position="184"/>
    </location>
    <ligand>
        <name>(6S)-NADPHX</name>
        <dbReference type="ChEBI" id="CHEBI:64076"/>
    </ligand>
</feature>
<gene>
    <name evidence="12" type="ORF">CANTADRAFT_261269</name>
</gene>
<comment type="function">
    <text evidence="10">Catalyzes the epimerization of the S- and R-forms of NAD(P)HX, a damaged form of NAD(P)H that is a result of enzymatic or heat-dependent hydration. This is a prerequisite for the S-specific NAD(P)H-hydrate dehydratase to allow the repair of both epimers of NAD(P)HX.</text>
</comment>
<comment type="catalytic activity">
    <reaction evidence="1 10">
        <text>(6R)-NADHX = (6S)-NADHX</text>
        <dbReference type="Rhea" id="RHEA:32215"/>
        <dbReference type="ChEBI" id="CHEBI:64074"/>
        <dbReference type="ChEBI" id="CHEBI:64075"/>
        <dbReference type="EC" id="5.1.99.6"/>
    </reaction>
</comment>
<proteinExistence type="inferred from homology"/>
<comment type="cofactor">
    <cofactor evidence="10">
        <name>K(+)</name>
        <dbReference type="ChEBI" id="CHEBI:29103"/>
    </cofactor>
    <text evidence="10">Binds 1 potassium ion per subunit.</text>
</comment>
<dbReference type="Gene3D" id="3.40.50.10260">
    <property type="entry name" value="YjeF N-terminal domain"/>
    <property type="match status" value="1"/>
</dbReference>
<sequence length="258" mass="28186">MSFKTLSAAAAIQLDKELMSTGAYSIDQLMELAGLAVAHAIYKQYPPSTTPNQASKTLVQDFTPSKLANRVVVLVGPGNNGGDGLVAARHLQLWGGYSPVLYYPKKSKSNQLYSSLLKQLQDLEVPEISSLEEVLAVIDSPQTSLIIDSLFGFSFKPPIRDPFQDLIKHLAHSHGKIAPIVSIDIPSGWDVENGPVDLDINPAMLVSLTAPKPCAAHFHNENRVHYLGGRFINKQIAVKYGLEEIIARYKGDDQVVKL</sequence>
<dbReference type="PANTHER" id="PTHR13232">
    <property type="entry name" value="NAD(P)H-HYDRATE EPIMERASE"/>
    <property type="match status" value="1"/>
</dbReference>
<dbReference type="GO" id="GO:0000166">
    <property type="term" value="F:nucleotide binding"/>
    <property type="evidence" value="ECO:0007669"/>
    <property type="project" value="UniProtKB-KW"/>
</dbReference>
<dbReference type="SUPFAM" id="SSF64153">
    <property type="entry name" value="YjeF N-terminal domain-like"/>
    <property type="match status" value="1"/>
</dbReference>
<keyword evidence="10" id="KW-0963">Cytoplasm</keyword>
<feature type="binding site" evidence="10">
    <location>
        <begin position="152"/>
        <end position="158"/>
    </location>
    <ligand>
        <name>(6S)-NADPHX</name>
        <dbReference type="ChEBI" id="CHEBI:64076"/>
    </ligand>
</feature>
<dbReference type="EC" id="5.1.99.6" evidence="3 10"/>
<dbReference type="Proteomes" id="UP000094285">
    <property type="component" value="Unassembled WGS sequence"/>
</dbReference>
<dbReference type="HAMAP" id="MF_01966">
    <property type="entry name" value="NADHX_epimerase"/>
    <property type="match status" value="1"/>
</dbReference>
<dbReference type="AlphaFoldDB" id="A0A1E4SJ82"/>
<comment type="subcellular location">
    <subcellularLocation>
        <location evidence="10">Cytoplasm</location>
    </subcellularLocation>
    <subcellularLocation>
        <location evidence="10">Mitochondrion</location>
    </subcellularLocation>
</comment>
<reference evidence="13" key="1">
    <citation type="submission" date="2016-05" db="EMBL/GenBank/DDBJ databases">
        <title>Comparative genomics of biotechnologically important yeasts.</title>
        <authorList>
            <consortium name="DOE Joint Genome Institute"/>
            <person name="Riley R."/>
            <person name="Haridas S."/>
            <person name="Wolfe K.H."/>
            <person name="Lopes M.R."/>
            <person name="Hittinger C.T."/>
            <person name="Goker M."/>
            <person name="Salamov A."/>
            <person name="Wisecaver J."/>
            <person name="Long T.M."/>
            <person name="Aerts A.L."/>
            <person name="Barry K."/>
            <person name="Choi C."/>
            <person name="Clum A."/>
            <person name="Coughlan A.Y."/>
            <person name="Deshpande S."/>
            <person name="Douglass A.P."/>
            <person name="Hanson S.J."/>
            <person name="Klenk H.-P."/>
            <person name="Labutti K."/>
            <person name="Lapidus A."/>
            <person name="Lindquist E."/>
            <person name="Lipzen A."/>
            <person name="Meier-Kolthoff J.P."/>
            <person name="Ohm R.A."/>
            <person name="Otillar R.P."/>
            <person name="Pangilinan J."/>
            <person name="Peng Y."/>
            <person name="Rokas A."/>
            <person name="Rosa C.A."/>
            <person name="Scheuner C."/>
            <person name="Sibirny A.A."/>
            <person name="Slot J.C."/>
            <person name="Stielow J.B."/>
            <person name="Sun H."/>
            <person name="Kurtzman C.P."/>
            <person name="Blackwell M."/>
            <person name="Grigoriev I.V."/>
            <person name="Jeffries T.W."/>
        </authorList>
    </citation>
    <scope>NUCLEOTIDE SEQUENCE [LARGE SCALE GENOMIC DNA]</scope>
    <source>
        <strain evidence="13">NRRL Y-17324</strain>
    </source>
</reference>
<evidence type="ECO:0000256" key="1">
    <source>
        <dbReference type="ARBA" id="ARBA00000013"/>
    </source>
</evidence>
<keyword evidence="9 10" id="KW-0413">Isomerase</keyword>
<evidence type="ECO:0000256" key="6">
    <source>
        <dbReference type="ARBA" id="ARBA00022857"/>
    </source>
</evidence>
<keyword evidence="7 10" id="KW-0630">Potassium</keyword>
<name>A0A1E4SJ82_9ASCO</name>
<keyword evidence="5 10" id="KW-0547">Nucleotide-binding</keyword>
<dbReference type="PROSITE" id="PS51385">
    <property type="entry name" value="YJEF_N"/>
    <property type="match status" value="1"/>
</dbReference>
<feature type="binding site" evidence="10">
    <location>
        <position position="187"/>
    </location>
    <ligand>
        <name>K(+)</name>
        <dbReference type="ChEBI" id="CHEBI:29103"/>
    </ligand>
</feature>
<evidence type="ECO:0000256" key="2">
    <source>
        <dbReference type="ARBA" id="ARBA00000909"/>
    </source>
</evidence>
<organism evidence="12 13">
    <name type="scientific">Suhomyces tanzawaensis NRRL Y-17324</name>
    <dbReference type="NCBI Taxonomy" id="984487"/>
    <lineage>
        <taxon>Eukaryota</taxon>
        <taxon>Fungi</taxon>
        <taxon>Dikarya</taxon>
        <taxon>Ascomycota</taxon>
        <taxon>Saccharomycotina</taxon>
        <taxon>Pichiomycetes</taxon>
        <taxon>Debaryomycetaceae</taxon>
        <taxon>Suhomyces</taxon>
    </lineage>
</organism>
<evidence type="ECO:0000313" key="13">
    <source>
        <dbReference type="Proteomes" id="UP000094285"/>
    </source>
</evidence>
<dbReference type="GeneID" id="30981796"/>
<keyword evidence="4 10" id="KW-0479">Metal-binding</keyword>
<evidence type="ECO:0000256" key="3">
    <source>
        <dbReference type="ARBA" id="ARBA00012228"/>
    </source>
</evidence>
<dbReference type="PANTHER" id="PTHR13232:SF10">
    <property type="entry name" value="NAD(P)H-HYDRATE EPIMERASE"/>
    <property type="match status" value="1"/>
</dbReference>
<evidence type="ECO:0000256" key="8">
    <source>
        <dbReference type="ARBA" id="ARBA00023027"/>
    </source>
</evidence>
<evidence type="ECO:0000256" key="7">
    <source>
        <dbReference type="ARBA" id="ARBA00022958"/>
    </source>
</evidence>
<dbReference type="RefSeq" id="XP_020064619.1">
    <property type="nucleotide sequence ID" value="XM_020207659.1"/>
</dbReference>
<keyword evidence="13" id="KW-1185">Reference proteome</keyword>
<evidence type="ECO:0000313" key="12">
    <source>
        <dbReference type="EMBL" id="ODV79497.1"/>
    </source>
</evidence>
<dbReference type="GO" id="GO:0046496">
    <property type="term" value="P:nicotinamide nucleotide metabolic process"/>
    <property type="evidence" value="ECO:0007669"/>
    <property type="project" value="EnsemblFungi"/>
</dbReference>
<feature type="binding site" evidence="10">
    <location>
        <begin position="79"/>
        <end position="83"/>
    </location>
    <ligand>
        <name>(6S)-NADPHX</name>
        <dbReference type="ChEBI" id="CHEBI:64076"/>
    </ligand>
</feature>
<evidence type="ECO:0000256" key="9">
    <source>
        <dbReference type="ARBA" id="ARBA00023235"/>
    </source>
</evidence>
<dbReference type="OrthoDB" id="10064708at2759"/>
<comment type="similarity">
    <text evidence="10">Belongs to the NnrE/AIBP family.</text>
</comment>
<dbReference type="InterPro" id="IPR032976">
    <property type="entry name" value="YJEFN_prot_NAXE-like"/>
</dbReference>
<evidence type="ECO:0000259" key="11">
    <source>
        <dbReference type="PROSITE" id="PS51385"/>
    </source>
</evidence>
<keyword evidence="6" id="KW-0521">NADP</keyword>
<dbReference type="STRING" id="984487.A0A1E4SJ82"/>
<dbReference type="EMBL" id="KV453912">
    <property type="protein sequence ID" value="ODV79497.1"/>
    <property type="molecule type" value="Genomic_DNA"/>
</dbReference>
<dbReference type="InterPro" id="IPR036652">
    <property type="entry name" value="YjeF_N_dom_sf"/>
</dbReference>
<keyword evidence="8 10" id="KW-0520">NAD</keyword>